<dbReference type="Proteomes" id="UP000233556">
    <property type="component" value="Unassembled WGS sequence"/>
</dbReference>
<dbReference type="EMBL" id="KZ505648">
    <property type="protein sequence ID" value="PKU48706.1"/>
    <property type="molecule type" value="Genomic_DNA"/>
</dbReference>
<sequence>MLDKNVAPTGAKPAARKNVGTQAELPQKHVAVQVSGCSECWSLALAMEDGGDNACVRCEQINHLLNVVAERKEEVKRLRACQQGFKLGSKGEGEAEDDDNIRMTCGKWQEDISGLEGRDDGKDLQPVVLTHAVNTSAKARSCRAGPGTPEVIGDRRVAATKRLGGSVKCPFKKETWPADRLKCLYTNARSMGNKQEELEAVLLQESYDIVAITETWWDESYDWTVAIDGYKLFRRDRRERKGGGVALYV</sequence>
<keyword evidence="3" id="KW-1185">Reference proteome</keyword>
<dbReference type="AlphaFoldDB" id="A0A2I0URQ1"/>
<dbReference type="Gene3D" id="3.60.10.10">
    <property type="entry name" value="Endonuclease/exonuclease/phosphatase"/>
    <property type="match status" value="1"/>
</dbReference>
<reference evidence="3" key="2">
    <citation type="submission" date="2017-12" db="EMBL/GenBank/DDBJ databases">
        <title>Genome sequence of the Bar-tailed Godwit (Limosa lapponica baueri).</title>
        <authorList>
            <person name="Lima N.C.B."/>
            <person name="Parody-Merino A.M."/>
            <person name="Battley P.F."/>
            <person name="Fidler A.E."/>
            <person name="Prosdocimi F."/>
        </authorList>
    </citation>
    <scope>NUCLEOTIDE SEQUENCE [LARGE SCALE GENOMIC DNA]</scope>
</reference>
<dbReference type="SUPFAM" id="SSF56219">
    <property type="entry name" value="DNase I-like"/>
    <property type="match status" value="1"/>
</dbReference>
<gene>
    <name evidence="2" type="ORF">llap_1030</name>
</gene>
<dbReference type="OrthoDB" id="9393271at2759"/>
<organism evidence="2 3">
    <name type="scientific">Limosa lapponica baueri</name>
    <dbReference type="NCBI Taxonomy" id="1758121"/>
    <lineage>
        <taxon>Eukaryota</taxon>
        <taxon>Metazoa</taxon>
        <taxon>Chordata</taxon>
        <taxon>Craniata</taxon>
        <taxon>Vertebrata</taxon>
        <taxon>Euteleostomi</taxon>
        <taxon>Archelosauria</taxon>
        <taxon>Archosauria</taxon>
        <taxon>Dinosauria</taxon>
        <taxon>Saurischia</taxon>
        <taxon>Theropoda</taxon>
        <taxon>Coelurosauria</taxon>
        <taxon>Aves</taxon>
        <taxon>Neognathae</taxon>
        <taxon>Neoaves</taxon>
        <taxon>Charadriiformes</taxon>
        <taxon>Scolopacidae</taxon>
        <taxon>Limosa</taxon>
    </lineage>
</organism>
<feature type="region of interest" description="Disordered" evidence="1">
    <location>
        <begin position="1"/>
        <end position="20"/>
    </location>
</feature>
<dbReference type="InterPro" id="IPR036691">
    <property type="entry name" value="Endo/exonu/phosph_ase_sf"/>
</dbReference>
<proteinExistence type="predicted"/>
<evidence type="ECO:0000313" key="2">
    <source>
        <dbReference type="EMBL" id="PKU48706.1"/>
    </source>
</evidence>
<protein>
    <submittedName>
        <fullName evidence="2">Nipped-b-like protein</fullName>
    </submittedName>
</protein>
<evidence type="ECO:0000313" key="3">
    <source>
        <dbReference type="Proteomes" id="UP000233556"/>
    </source>
</evidence>
<accession>A0A2I0URQ1</accession>
<reference evidence="3" key="1">
    <citation type="submission" date="2017-11" db="EMBL/GenBank/DDBJ databases">
        <authorList>
            <person name="Lima N.C."/>
            <person name="Parody-Merino A.M."/>
            <person name="Battley P.F."/>
            <person name="Fidler A.E."/>
            <person name="Prosdocimi F."/>
        </authorList>
    </citation>
    <scope>NUCLEOTIDE SEQUENCE [LARGE SCALE GENOMIC DNA]</scope>
</reference>
<name>A0A2I0URQ1_LIMLA</name>
<evidence type="ECO:0000256" key="1">
    <source>
        <dbReference type="SAM" id="MobiDB-lite"/>
    </source>
</evidence>